<evidence type="ECO:0000256" key="7">
    <source>
        <dbReference type="ARBA" id="ARBA00022527"/>
    </source>
</evidence>
<protein>
    <recommendedName>
        <fullName evidence="5">non-specific serine/threonine protein kinase</fullName>
        <ecNumber evidence="5">2.7.11.1</ecNumber>
    </recommendedName>
</protein>
<evidence type="ECO:0000256" key="22">
    <source>
        <dbReference type="ARBA" id="ARBA00023265"/>
    </source>
</evidence>
<evidence type="ECO:0000256" key="27">
    <source>
        <dbReference type="SAM" id="Phobius"/>
    </source>
</evidence>
<evidence type="ECO:0000256" key="28">
    <source>
        <dbReference type="SAM" id="SignalP"/>
    </source>
</evidence>
<dbReference type="OrthoDB" id="676979at2759"/>
<dbReference type="InterPro" id="IPR032675">
    <property type="entry name" value="LRR_dom_sf"/>
</dbReference>
<name>A0A835USG8_VANPL</name>
<evidence type="ECO:0000256" key="2">
    <source>
        <dbReference type="ARBA" id="ARBA00004251"/>
    </source>
</evidence>
<feature type="transmembrane region" description="Helical" evidence="27">
    <location>
        <begin position="1291"/>
        <end position="1310"/>
    </location>
</feature>
<dbReference type="EMBL" id="JADCNM010000008">
    <property type="protein sequence ID" value="KAG0470965.1"/>
    <property type="molecule type" value="Genomic_DNA"/>
</dbReference>
<dbReference type="EC" id="2.7.11.1" evidence="5"/>
<dbReference type="FunFam" id="1.10.510.10:FF:000417">
    <property type="entry name" value="Leucine-rich repeat receptor-like protein kinase"/>
    <property type="match status" value="1"/>
</dbReference>
<dbReference type="Pfam" id="PF08263">
    <property type="entry name" value="LRRNT_2"/>
    <property type="match status" value="1"/>
</dbReference>
<dbReference type="FunFam" id="3.80.10.10:FF:000356">
    <property type="entry name" value="LRR receptor-like serine/threonine-protein kinase"/>
    <property type="match status" value="1"/>
</dbReference>
<feature type="signal peptide" evidence="28">
    <location>
        <begin position="1"/>
        <end position="27"/>
    </location>
</feature>
<evidence type="ECO:0000256" key="3">
    <source>
        <dbReference type="ARBA" id="ARBA00006574"/>
    </source>
</evidence>
<dbReference type="InterPro" id="IPR013210">
    <property type="entry name" value="LRR_N_plant-typ"/>
</dbReference>
<dbReference type="Pfam" id="PF00069">
    <property type="entry name" value="Pkinase"/>
    <property type="match status" value="1"/>
</dbReference>
<dbReference type="CDD" id="cd14066">
    <property type="entry name" value="STKc_IRAK"/>
    <property type="match status" value="1"/>
</dbReference>
<comment type="catalytic activity">
    <reaction evidence="23">
        <text>L-threonyl-[protein] + ATP = O-phospho-L-threonyl-[protein] + ADP + H(+)</text>
        <dbReference type="Rhea" id="RHEA:46608"/>
        <dbReference type="Rhea" id="RHEA-COMP:11060"/>
        <dbReference type="Rhea" id="RHEA-COMP:11605"/>
        <dbReference type="ChEBI" id="CHEBI:15378"/>
        <dbReference type="ChEBI" id="CHEBI:30013"/>
        <dbReference type="ChEBI" id="CHEBI:30616"/>
        <dbReference type="ChEBI" id="CHEBI:61977"/>
        <dbReference type="ChEBI" id="CHEBI:456216"/>
        <dbReference type="EC" id="2.7.11.1"/>
    </reaction>
</comment>
<dbReference type="InterPro" id="IPR055414">
    <property type="entry name" value="LRR_R13L4/SHOC2-like"/>
</dbReference>
<keyword evidence="13" id="KW-0677">Repeat</keyword>
<feature type="transmembrane region" description="Helical" evidence="27">
    <location>
        <begin position="1414"/>
        <end position="1436"/>
    </location>
</feature>
<dbReference type="PANTHER" id="PTHR48056:SF20">
    <property type="entry name" value="PROTEIN KINASE DOMAIN-CONTAINING PROTEIN"/>
    <property type="match status" value="1"/>
</dbReference>
<dbReference type="SUPFAM" id="SSF52058">
    <property type="entry name" value="L domain-like"/>
    <property type="match status" value="1"/>
</dbReference>
<dbReference type="Pfam" id="PF03094">
    <property type="entry name" value="Mlo"/>
    <property type="match status" value="1"/>
</dbReference>
<keyword evidence="17 25" id="KW-0067">ATP-binding</keyword>
<dbReference type="InterPro" id="IPR001611">
    <property type="entry name" value="Leu-rich_rpt"/>
</dbReference>
<dbReference type="SUPFAM" id="SSF56112">
    <property type="entry name" value="Protein kinase-like (PK-like)"/>
    <property type="match status" value="1"/>
</dbReference>
<keyword evidence="20" id="KW-0675">Receptor</keyword>
<comment type="similarity">
    <text evidence="3">Belongs to the MLO family.</text>
</comment>
<feature type="binding site" evidence="25">
    <location>
        <position position="703"/>
    </location>
    <ligand>
        <name>ATP</name>
        <dbReference type="ChEBI" id="CHEBI:30616"/>
    </ligand>
</feature>
<dbReference type="SMART" id="SM00220">
    <property type="entry name" value="S_TKc"/>
    <property type="match status" value="1"/>
</dbReference>
<evidence type="ECO:0000256" key="11">
    <source>
        <dbReference type="ARBA" id="ARBA00022692"/>
    </source>
</evidence>
<evidence type="ECO:0000256" key="19">
    <source>
        <dbReference type="ARBA" id="ARBA00023136"/>
    </source>
</evidence>
<evidence type="ECO:0000256" key="4">
    <source>
        <dbReference type="ARBA" id="ARBA00008684"/>
    </source>
</evidence>
<keyword evidence="21" id="KW-0325">Glycoprotein</keyword>
<dbReference type="Pfam" id="PF23598">
    <property type="entry name" value="LRR_14"/>
    <property type="match status" value="1"/>
</dbReference>
<evidence type="ECO:0000256" key="24">
    <source>
        <dbReference type="ARBA" id="ARBA00048679"/>
    </source>
</evidence>
<evidence type="ECO:0000256" key="17">
    <source>
        <dbReference type="ARBA" id="ARBA00022840"/>
    </source>
</evidence>
<evidence type="ECO:0000313" key="31">
    <source>
        <dbReference type="Proteomes" id="UP000639772"/>
    </source>
</evidence>
<keyword evidence="12 28" id="KW-0732">Signal</keyword>
<dbReference type="InterPro" id="IPR017441">
    <property type="entry name" value="Protein_kinase_ATP_BS"/>
</dbReference>
<dbReference type="Gene3D" id="3.30.200.20">
    <property type="entry name" value="Phosphorylase Kinase, domain 1"/>
    <property type="match status" value="1"/>
</dbReference>
<dbReference type="GO" id="GO:0033612">
    <property type="term" value="F:receptor serine/threonine kinase binding"/>
    <property type="evidence" value="ECO:0007669"/>
    <property type="project" value="TreeGrafter"/>
</dbReference>
<keyword evidence="15" id="KW-0418">Kinase</keyword>
<dbReference type="InterPro" id="IPR008271">
    <property type="entry name" value="Ser/Thr_kinase_AS"/>
</dbReference>
<gene>
    <name evidence="30" type="ORF">HPP92_015511</name>
</gene>
<dbReference type="GO" id="GO:0005524">
    <property type="term" value="F:ATP binding"/>
    <property type="evidence" value="ECO:0007669"/>
    <property type="project" value="UniProtKB-UniRule"/>
</dbReference>
<dbReference type="Gene3D" id="1.10.510.10">
    <property type="entry name" value="Transferase(Phosphotransferase) domain 1"/>
    <property type="match status" value="1"/>
</dbReference>
<dbReference type="InterPro" id="IPR003591">
    <property type="entry name" value="Leu-rich_rpt_typical-subtyp"/>
</dbReference>
<keyword evidence="10" id="KW-0808">Transferase</keyword>
<keyword evidence="16" id="KW-0611">Plant defense</keyword>
<dbReference type="SUPFAM" id="SSF52047">
    <property type="entry name" value="RNI-like"/>
    <property type="match status" value="1"/>
</dbReference>
<proteinExistence type="inferred from homology"/>
<evidence type="ECO:0000256" key="26">
    <source>
        <dbReference type="SAM" id="MobiDB-lite"/>
    </source>
</evidence>
<evidence type="ECO:0000256" key="20">
    <source>
        <dbReference type="ARBA" id="ARBA00023170"/>
    </source>
</evidence>
<comment type="subcellular location">
    <subcellularLocation>
        <location evidence="2">Cell membrane</location>
        <topology evidence="2">Single-pass type I membrane protein</topology>
    </subcellularLocation>
    <subcellularLocation>
        <location evidence="1">Membrane</location>
        <topology evidence="1">Multi-pass membrane protein</topology>
    </subcellularLocation>
</comment>
<dbReference type="InterPro" id="IPR011009">
    <property type="entry name" value="Kinase-like_dom_sf"/>
</dbReference>
<dbReference type="InterPro" id="IPR050647">
    <property type="entry name" value="Plant_LRR-RLKs"/>
</dbReference>
<keyword evidence="22" id="KW-0568">Pathogenesis-related protein</keyword>
<dbReference type="FunFam" id="3.80.10.10:FF:000228">
    <property type="entry name" value="Leucine-rich repeat receptor-like serine/threonine-protein kinase BAM1"/>
    <property type="match status" value="1"/>
</dbReference>
<dbReference type="Proteomes" id="UP000639772">
    <property type="component" value="Unassembled WGS sequence"/>
</dbReference>
<feature type="chain" id="PRO_5032503243" description="non-specific serine/threonine protein kinase" evidence="28">
    <location>
        <begin position="28"/>
        <end position="1513"/>
    </location>
</feature>
<dbReference type="InterPro" id="IPR000719">
    <property type="entry name" value="Prot_kinase_dom"/>
</dbReference>
<feature type="domain" description="Protein kinase" evidence="29">
    <location>
        <begin position="675"/>
        <end position="945"/>
    </location>
</feature>
<evidence type="ECO:0000313" key="30">
    <source>
        <dbReference type="EMBL" id="KAG0470965.1"/>
    </source>
</evidence>
<evidence type="ECO:0000256" key="10">
    <source>
        <dbReference type="ARBA" id="ARBA00022679"/>
    </source>
</evidence>
<comment type="similarity">
    <text evidence="4">Belongs to the protein kinase superfamily. Ser/Thr protein kinase family.</text>
</comment>
<dbReference type="FunFam" id="3.80.10.10:FF:000215">
    <property type="entry name" value="Receptor-like protein kinase HSL1"/>
    <property type="match status" value="1"/>
</dbReference>
<feature type="transmembrane region" description="Helical" evidence="27">
    <location>
        <begin position="1372"/>
        <end position="1394"/>
    </location>
</feature>
<evidence type="ECO:0000256" key="15">
    <source>
        <dbReference type="ARBA" id="ARBA00022777"/>
    </source>
</evidence>
<dbReference type="PROSITE" id="PS00108">
    <property type="entry name" value="PROTEIN_KINASE_ST"/>
    <property type="match status" value="1"/>
</dbReference>
<keyword evidence="7" id="KW-0723">Serine/threonine-protein kinase</keyword>
<evidence type="ECO:0000256" key="12">
    <source>
        <dbReference type="ARBA" id="ARBA00022729"/>
    </source>
</evidence>
<dbReference type="Gene3D" id="3.80.10.10">
    <property type="entry name" value="Ribonuclease Inhibitor"/>
    <property type="match status" value="2"/>
</dbReference>
<evidence type="ECO:0000256" key="8">
    <source>
        <dbReference type="ARBA" id="ARBA00022553"/>
    </source>
</evidence>
<dbReference type="PROSITE" id="PS00107">
    <property type="entry name" value="PROTEIN_KINASE_ATP"/>
    <property type="match status" value="1"/>
</dbReference>
<dbReference type="GO" id="GO:0005886">
    <property type="term" value="C:plasma membrane"/>
    <property type="evidence" value="ECO:0007669"/>
    <property type="project" value="UniProtKB-SubCell"/>
</dbReference>
<dbReference type="PROSITE" id="PS50011">
    <property type="entry name" value="PROTEIN_KINASE_DOM"/>
    <property type="match status" value="1"/>
</dbReference>
<dbReference type="InterPro" id="IPR004326">
    <property type="entry name" value="Mlo"/>
</dbReference>
<dbReference type="Pfam" id="PF00560">
    <property type="entry name" value="LRR_1"/>
    <property type="match status" value="5"/>
</dbReference>
<dbReference type="GO" id="GO:0006952">
    <property type="term" value="P:defense response"/>
    <property type="evidence" value="ECO:0007669"/>
    <property type="project" value="UniProtKB-KW"/>
</dbReference>
<dbReference type="PROSITE" id="PS51450">
    <property type="entry name" value="LRR"/>
    <property type="match status" value="1"/>
</dbReference>
<accession>A0A835USG8</accession>
<keyword evidence="19 27" id="KW-0472">Membrane</keyword>
<evidence type="ECO:0000256" key="21">
    <source>
        <dbReference type="ARBA" id="ARBA00023180"/>
    </source>
</evidence>
<evidence type="ECO:0000256" key="1">
    <source>
        <dbReference type="ARBA" id="ARBA00004141"/>
    </source>
</evidence>
<dbReference type="PANTHER" id="PTHR48056">
    <property type="entry name" value="LRR RECEPTOR-LIKE SERINE/THREONINE-PROTEIN KINASE-RELATED"/>
    <property type="match status" value="1"/>
</dbReference>
<evidence type="ECO:0000256" key="16">
    <source>
        <dbReference type="ARBA" id="ARBA00022821"/>
    </source>
</evidence>
<keyword evidence="14 25" id="KW-0547">Nucleotide-binding</keyword>
<comment type="catalytic activity">
    <reaction evidence="24">
        <text>L-seryl-[protein] + ATP = O-phospho-L-seryl-[protein] + ADP + H(+)</text>
        <dbReference type="Rhea" id="RHEA:17989"/>
        <dbReference type="Rhea" id="RHEA-COMP:9863"/>
        <dbReference type="Rhea" id="RHEA-COMP:11604"/>
        <dbReference type="ChEBI" id="CHEBI:15378"/>
        <dbReference type="ChEBI" id="CHEBI:29999"/>
        <dbReference type="ChEBI" id="CHEBI:30616"/>
        <dbReference type="ChEBI" id="CHEBI:83421"/>
        <dbReference type="ChEBI" id="CHEBI:456216"/>
        <dbReference type="EC" id="2.7.11.1"/>
    </reaction>
</comment>
<reference evidence="30 31" key="1">
    <citation type="journal article" date="2020" name="Nat. Food">
        <title>A phased Vanilla planifolia genome enables genetic improvement of flavour and production.</title>
        <authorList>
            <person name="Hasing T."/>
            <person name="Tang H."/>
            <person name="Brym M."/>
            <person name="Khazi F."/>
            <person name="Huang T."/>
            <person name="Chambers A.H."/>
        </authorList>
    </citation>
    <scope>NUCLEOTIDE SEQUENCE [LARGE SCALE GENOMIC DNA]</scope>
    <source>
        <tissue evidence="30">Leaf</tissue>
    </source>
</reference>
<organism evidence="30 31">
    <name type="scientific">Vanilla planifolia</name>
    <name type="common">Vanilla</name>
    <dbReference type="NCBI Taxonomy" id="51239"/>
    <lineage>
        <taxon>Eukaryota</taxon>
        <taxon>Viridiplantae</taxon>
        <taxon>Streptophyta</taxon>
        <taxon>Embryophyta</taxon>
        <taxon>Tracheophyta</taxon>
        <taxon>Spermatophyta</taxon>
        <taxon>Magnoliopsida</taxon>
        <taxon>Liliopsida</taxon>
        <taxon>Asparagales</taxon>
        <taxon>Orchidaceae</taxon>
        <taxon>Vanilloideae</taxon>
        <taxon>Vanilleae</taxon>
        <taxon>Vanilla</taxon>
    </lineage>
</organism>
<feature type="transmembrane region" description="Helical" evidence="27">
    <location>
        <begin position="1165"/>
        <end position="1186"/>
    </location>
</feature>
<feature type="region of interest" description="Disordered" evidence="26">
    <location>
        <begin position="957"/>
        <end position="980"/>
    </location>
</feature>
<feature type="transmembrane region" description="Helical" evidence="27">
    <location>
        <begin position="990"/>
        <end position="1014"/>
    </location>
</feature>
<sequence>MDKDCIPTKLFIVLLMLSSLPISKTHAVEITTLLQLKEHFRDPLNHLESWKPSKSPCTFYGVTCDSISRDVIGISLANISLSGELSPSISNLHGLITLDLASNALFGTIPVELVSCINLQHLNLSYNSFTGALPDLSPLKSLQVLDLSSNGFTGKFPDWVGSLSNLVQIGLAQNRFDEGEIPESLGRLSNLSYLFLAQCNFIGQIPPSIFELKSLGTIDFSSNKISGTFPVAITNLHNLSKIELFENQFTGEIPNEIGKLINLQEFDISRNQMSGTIPHEMGNLKNLTVIHLFQNNFWGEIPIEFGELQFLKSFSIYFNNFSGQFPPNFGMFSPLNSIDISENNLSGEFPKFLCKNNHLQYLLALKNRFSDEFPDTYSACKTLLRLRISSNNFSGVVSDGLWSLPNAVIIDLADNSFTGEISSEIGGSTSLTQLYVQNNGFSSQIPVEIGKLSKLQKLYAFNNAFSGSIPPQIGQLKQLTSLHLGRNSLTGPIPSELYPCDELVDMDLSQNSLSGSIPESLSSLTSLNSLNLSMNMLSGLIPDGLQALKLSSADFSNNELSGAVSLGLQRMAGDEAFIGNPGLCIDERSGSQRNNILRICRSARKHEEILGKKLLISIIAFMFIFILCTTLFYISCRNFHQEVPFGKKDMEAGMDNGNSKLVSFHTLEIESNEILQECNLIGSGSSGRVYRVDLKNGGSVAVKQLWKKSGGKFPMTEISILAKIRHINILKLYACLLRGELSCLVLEYMPKGNLYGALHRENKDGSPELDWNLRHKIAVGAAKGILYLHQDCSPSIVHRDIKSTNILLDEEFEAKIADFGIAKIMEASESSYFAGTHGYMAPELAYSVKLTEKVDVYSFGVVLLELLTGRRPIEPEFGEGNNIVYWVTYHLSNQNITRVLDHRISSVAEESMIQVLKVAISCTAKLPSLRPNMREVANRLRDAYPGAEANMANDYGHKSVQGTTERGRDSNRNMAGGTEEELKLDRTPTWIVAIVCTIIVCISLFFERFLHYLGKRFKRKNQKPLFQALQKIKEELMLMGFISLLLVVFQSAIQKICVPESLTRHLRPCKSNDDASDEEVSSNHGTAHYRTDFVVGVLGSGRRLLAGGESGSAHCASKAKWTVRSSTGVVDDMLRHGAILENSFTFGENTMGKVPLLSVEAIHQLHIFIFALATTHVILSVLTMVLGSAKISRWKHWEDSIHKETDENVSEPTITYVHQTEFVKGHFLGIGKNSVILSWLHSFFKHIFGSVTLSDYKTMRLGFIMAHCKGNRKFDFHKYMVRALEADFKKIVGLSWYLWIFVVVFLFLNIGGWHAYFWISFVPMVLLLALGTKLEHIITQLAHDVAEKHSAIEGDLVIQPSDDHFWFHRPQIVLFLIHLILFQNAFEIAYFFWILTTFGYHSCIMDSSKYLIPRLVICVIIQIICSYSTLPLYAIVTQMGSSFKPAIFDEYVQEGLLQWAQKVKKGRKMSSIGKVSSGAPKAEDVQLQQVSNYEDPLMKESRVEIVDVSSDHS</sequence>
<evidence type="ECO:0000256" key="25">
    <source>
        <dbReference type="PROSITE-ProRule" id="PRU10141"/>
    </source>
</evidence>
<keyword evidence="6" id="KW-1003">Cell membrane</keyword>
<dbReference type="SMART" id="SM00369">
    <property type="entry name" value="LRR_TYP"/>
    <property type="match status" value="6"/>
</dbReference>
<keyword evidence="11 27" id="KW-0812">Transmembrane</keyword>
<evidence type="ECO:0000259" key="29">
    <source>
        <dbReference type="PROSITE" id="PS50011"/>
    </source>
</evidence>
<dbReference type="GO" id="GO:0004674">
    <property type="term" value="F:protein serine/threonine kinase activity"/>
    <property type="evidence" value="ECO:0007669"/>
    <property type="project" value="UniProtKB-KW"/>
</dbReference>
<evidence type="ECO:0000256" key="23">
    <source>
        <dbReference type="ARBA" id="ARBA00047899"/>
    </source>
</evidence>
<evidence type="ECO:0000256" key="13">
    <source>
        <dbReference type="ARBA" id="ARBA00022737"/>
    </source>
</evidence>
<feature type="transmembrane region" description="Helical" evidence="27">
    <location>
        <begin position="1035"/>
        <end position="1053"/>
    </location>
</feature>
<evidence type="ECO:0000256" key="6">
    <source>
        <dbReference type="ARBA" id="ARBA00022475"/>
    </source>
</evidence>
<evidence type="ECO:0000256" key="5">
    <source>
        <dbReference type="ARBA" id="ARBA00012513"/>
    </source>
</evidence>
<keyword evidence="9" id="KW-0433">Leucine-rich repeat</keyword>
<evidence type="ECO:0000256" key="14">
    <source>
        <dbReference type="ARBA" id="ARBA00022741"/>
    </source>
</evidence>
<evidence type="ECO:0000256" key="9">
    <source>
        <dbReference type="ARBA" id="ARBA00022614"/>
    </source>
</evidence>
<feature type="transmembrane region" description="Helical" evidence="27">
    <location>
        <begin position="614"/>
        <end position="634"/>
    </location>
</feature>
<evidence type="ECO:0000256" key="18">
    <source>
        <dbReference type="ARBA" id="ARBA00022989"/>
    </source>
</evidence>
<keyword evidence="8" id="KW-0597">Phosphoprotein</keyword>
<keyword evidence="18 27" id="KW-1133">Transmembrane helix</keyword>
<comment type="caution">
    <text evidence="30">The sequence shown here is derived from an EMBL/GenBank/DDBJ whole genome shotgun (WGS) entry which is preliminary data.</text>
</comment>